<dbReference type="InterPro" id="IPR042543">
    <property type="entry name" value="AdoMet_synthase_2"/>
</dbReference>
<dbReference type="Gene3D" id="3.30.300.340">
    <property type="entry name" value="S-adenosylmethionine synthetase, N-terminal domain"/>
    <property type="match status" value="1"/>
</dbReference>
<name>F7XPD4_METZD</name>
<dbReference type="PANTHER" id="PTHR36697">
    <property type="entry name" value="S-ADENOSYLMETHIONINE SYNTHASE"/>
    <property type="match status" value="1"/>
</dbReference>
<keyword evidence="1" id="KW-0808">Transferase</keyword>
<dbReference type="AlphaFoldDB" id="F7XPD4"/>
<dbReference type="STRING" id="679901.Mzhil_0386"/>
<dbReference type="OrthoDB" id="204488at2157"/>
<dbReference type="PANTHER" id="PTHR36697:SF1">
    <property type="entry name" value="S-ADENOSYLMETHIONINE SYNTHASE"/>
    <property type="match status" value="1"/>
</dbReference>
<evidence type="ECO:0000313" key="1">
    <source>
        <dbReference type="EMBL" id="AEH60261.1"/>
    </source>
</evidence>
<organism evidence="1 2">
    <name type="scientific">Methanosalsum zhilinae (strain DSM 4017 / NBRC 107636 / OCM 62 / WeN5)</name>
    <name type="common">Methanohalophilus zhilinae</name>
    <dbReference type="NCBI Taxonomy" id="679901"/>
    <lineage>
        <taxon>Archaea</taxon>
        <taxon>Methanobacteriati</taxon>
        <taxon>Methanobacteriota</taxon>
        <taxon>Stenosarchaea group</taxon>
        <taxon>Methanomicrobia</taxon>
        <taxon>Methanosarcinales</taxon>
        <taxon>Methanosarcinaceae</taxon>
        <taxon>Methanosalsum</taxon>
    </lineage>
</organism>
<gene>
    <name evidence="1" type="ordered locus">Mzhil_0386</name>
</gene>
<evidence type="ECO:0000313" key="2">
    <source>
        <dbReference type="Proteomes" id="UP000006622"/>
    </source>
</evidence>
<dbReference type="EC" id="2.5.1.6" evidence="1"/>
<dbReference type="KEGG" id="mzh:Mzhil_0386"/>
<dbReference type="RefSeq" id="WP_013897700.1">
    <property type="nucleotide sequence ID" value="NC_015676.1"/>
</dbReference>
<keyword evidence="2" id="KW-1185">Reference proteome</keyword>
<dbReference type="Proteomes" id="UP000006622">
    <property type="component" value="Chromosome"/>
</dbReference>
<proteinExistence type="predicted"/>
<dbReference type="Gene3D" id="3.30.300.280">
    <property type="entry name" value="S-adenosylmethionine synthetase, C-terminal domain"/>
    <property type="match status" value="1"/>
</dbReference>
<dbReference type="NCBIfam" id="NF003363">
    <property type="entry name" value="PRK04439.1-2"/>
    <property type="match status" value="1"/>
</dbReference>
<dbReference type="EMBL" id="CP002101">
    <property type="protein sequence ID" value="AEH60261.1"/>
    <property type="molecule type" value="Genomic_DNA"/>
</dbReference>
<dbReference type="HOGENOM" id="CLU_057642_0_0_2"/>
<protein>
    <submittedName>
        <fullName evidence="1">Methionine adenosyltransferase</fullName>
        <ecNumber evidence="1">2.5.1.6</ecNumber>
    </submittedName>
</protein>
<accession>F7XPD4</accession>
<reference evidence="1" key="1">
    <citation type="submission" date="2010-07" db="EMBL/GenBank/DDBJ databases">
        <title>The complete genome of Methanosalsum zhilinae DSM 4017.</title>
        <authorList>
            <consortium name="US DOE Joint Genome Institute (JGI-PGF)"/>
            <person name="Lucas S."/>
            <person name="Copeland A."/>
            <person name="Lapidus A."/>
            <person name="Glavina del Rio T."/>
            <person name="Dalin E."/>
            <person name="Tice H."/>
            <person name="Bruce D."/>
            <person name="Goodwin L."/>
            <person name="Pitluck S."/>
            <person name="Kyrpides N."/>
            <person name="Mavromatis K."/>
            <person name="Ovchinnikova G."/>
            <person name="Daligault H."/>
            <person name="Detter J.C."/>
            <person name="Han C."/>
            <person name="Tapia R."/>
            <person name="Larimer F."/>
            <person name="Land M."/>
            <person name="Hauser L."/>
            <person name="Markowitz V."/>
            <person name="Cheng J.-F."/>
            <person name="Hugenholtz P."/>
            <person name="Woyke T."/>
            <person name="Wu D."/>
            <person name="Spring S."/>
            <person name="Schueler E."/>
            <person name="Brambilla E."/>
            <person name="Klenk H.-P."/>
            <person name="Eisen J.A."/>
        </authorList>
    </citation>
    <scope>NUCLEOTIDE SEQUENCE</scope>
    <source>
        <strain evidence="1">DSM 4017</strain>
    </source>
</reference>
<dbReference type="Gene3D" id="3.30.300.10">
    <property type="match status" value="1"/>
</dbReference>
<dbReference type="GO" id="GO:0004478">
    <property type="term" value="F:methionine adenosyltransferase activity"/>
    <property type="evidence" value="ECO:0007669"/>
    <property type="project" value="UniProtKB-EC"/>
</dbReference>
<dbReference type="InterPro" id="IPR042544">
    <property type="entry name" value="AdoMet_synthase_3"/>
</dbReference>
<dbReference type="GeneID" id="10821991"/>
<dbReference type="Pfam" id="PF01941">
    <property type="entry name" value="AdoMet_Synthase"/>
    <property type="match status" value="1"/>
</dbReference>
<sequence length="404" mass="44825">MRNINVESIRAPLVSEQNVEVVERKGLGHPDYICDSIMNQVSVELCREYIDKFGHIMHHNIDKGMLVAGSVSGRLGGGEINDPMRIIFGDRATFQADDTEIDVEHIAISTSKKWFLDNLRFVDPSIIEYQVELKEGSAELTDIFRRGARILPANDTSAAVGYAPLTLTERMVFDTERYLNSEKFKKDYPESGEDVKVMGVRQGENIHLTVAMPLVDRFVSSESEYFRMKDELLDIMNEFVNNYAQENYQPVTPSVSFNTLDMPGRGLGGIYTTVTGTSAEDADCGQVGRGNRVNGIIPLNRPVSSEAAAGKNPVSHVGKIYNVLTHVVADRIYQDVADVEEVYVWMLSEIGAAVDIPQIAAAQIRMSQGSVDSVGEDVKEIIDSELENIETFTQDLAEGKYPVC</sequence>
<dbReference type="InterPro" id="IPR027790">
    <property type="entry name" value="AdoMet_synthase_2_family"/>
</dbReference>